<evidence type="ECO:0000313" key="1">
    <source>
        <dbReference type="EMBL" id="QDU54631.1"/>
    </source>
</evidence>
<protein>
    <recommendedName>
        <fullName evidence="3">NERD domain-containing protein</fullName>
    </recommendedName>
</protein>
<dbReference type="EMBL" id="CP036278">
    <property type="protein sequence ID" value="QDU54631.1"/>
    <property type="molecule type" value="Genomic_DNA"/>
</dbReference>
<dbReference type="AlphaFoldDB" id="A0A518AIS6"/>
<proteinExistence type="predicted"/>
<organism evidence="1 2">
    <name type="scientific">Aeoliella mucimassa</name>
    <dbReference type="NCBI Taxonomy" id="2527972"/>
    <lineage>
        <taxon>Bacteria</taxon>
        <taxon>Pseudomonadati</taxon>
        <taxon>Planctomycetota</taxon>
        <taxon>Planctomycetia</taxon>
        <taxon>Pirellulales</taxon>
        <taxon>Lacipirellulaceae</taxon>
        <taxon>Aeoliella</taxon>
    </lineage>
</organism>
<keyword evidence="2" id="KW-1185">Reference proteome</keyword>
<name>A0A518AIS6_9BACT</name>
<accession>A0A518AIS6</accession>
<dbReference type="KEGG" id="amuc:Pan181_08140"/>
<evidence type="ECO:0008006" key="3">
    <source>
        <dbReference type="Google" id="ProtNLM"/>
    </source>
</evidence>
<dbReference type="Proteomes" id="UP000315750">
    <property type="component" value="Chromosome"/>
</dbReference>
<sequence>MVSAPRTAGTAARYGGAQQRAALLNRVRESGSLSEAKGVVYAFREMKRLGYSLDDVSLHYRGNQGMDLIFSNGTRHAVVEAKHGAYLSSLKTYSGLRQGSLRYNVSRLNRYLDYGDGTHNAFVNQLLNEAAAGQLESFGTFYRSGRIFELPPGWPTVPAIQR</sequence>
<reference evidence="1 2" key="1">
    <citation type="submission" date="2019-02" db="EMBL/GenBank/DDBJ databases">
        <title>Deep-cultivation of Planctomycetes and their phenomic and genomic characterization uncovers novel biology.</title>
        <authorList>
            <person name="Wiegand S."/>
            <person name="Jogler M."/>
            <person name="Boedeker C."/>
            <person name="Pinto D."/>
            <person name="Vollmers J."/>
            <person name="Rivas-Marin E."/>
            <person name="Kohn T."/>
            <person name="Peeters S.H."/>
            <person name="Heuer A."/>
            <person name="Rast P."/>
            <person name="Oberbeckmann S."/>
            <person name="Bunk B."/>
            <person name="Jeske O."/>
            <person name="Meyerdierks A."/>
            <person name="Storesund J.E."/>
            <person name="Kallscheuer N."/>
            <person name="Luecker S."/>
            <person name="Lage O.M."/>
            <person name="Pohl T."/>
            <person name="Merkel B.J."/>
            <person name="Hornburger P."/>
            <person name="Mueller R.-W."/>
            <person name="Bruemmer F."/>
            <person name="Labrenz M."/>
            <person name="Spormann A.M."/>
            <person name="Op den Camp H."/>
            <person name="Overmann J."/>
            <person name="Amann R."/>
            <person name="Jetten M.S.M."/>
            <person name="Mascher T."/>
            <person name="Medema M.H."/>
            <person name="Devos D.P."/>
            <person name="Kaster A.-K."/>
            <person name="Ovreas L."/>
            <person name="Rohde M."/>
            <person name="Galperin M.Y."/>
            <person name="Jogler C."/>
        </authorList>
    </citation>
    <scope>NUCLEOTIDE SEQUENCE [LARGE SCALE GENOMIC DNA]</scope>
    <source>
        <strain evidence="1 2">Pan181</strain>
    </source>
</reference>
<gene>
    <name evidence="1" type="ORF">Pan181_08140</name>
</gene>
<evidence type="ECO:0000313" key="2">
    <source>
        <dbReference type="Proteomes" id="UP000315750"/>
    </source>
</evidence>